<dbReference type="GO" id="GO:0015744">
    <property type="term" value="P:succinate transport"/>
    <property type="evidence" value="ECO:0007669"/>
    <property type="project" value="TreeGrafter"/>
</dbReference>
<dbReference type="GO" id="GO:0005886">
    <property type="term" value="C:plasma membrane"/>
    <property type="evidence" value="ECO:0007669"/>
    <property type="project" value="UniProtKB-SubCell"/>
</dbReference>
<feature type="transmembrane region" description="Helical" evidence="7">
    <location>
        <begin position="175"/>
        <end position="195"/>
    </location>
</feature>
<gene>
    <name evidence="9" type="ordered locus">Palpr_2144</name>
</gene>
<proteinExistence type="inferred from homology"/>
<keyword evidence="5 7" id="KW-0472">Membrane</keyword>
<dbReference type="InterPro" id="IPR050539">
    <property type="entry name" value="ThrE_Dicarb/AminoAcid_Exp"/>
</dbReference>
<keyword evidence="3 7" id="KW-0812">Transmembrane</keyword>
<dbReference type="OrthoDB" id="9813917at2"/>
<feature type="transmembrane region" description="Helical" evidence="7">
    <location>
        <begin position="123"/>
        <end position="139"/>
    </location>
</feature>
<dbReference type="STRING" id="694427.Palpr_2144"/>
<comment type="subcellular location">
    <subcellularLocation>
        <location evidence="1">Cell membrane</location>
        <topology evidence="1">Multi-pass membrane protein</topology>
    </subcellularLocation>
</comment>
<feature type="transmembrane region" description="Helical" evidence="7">
    <location>
        <begin position="145"/>
        <end position="163"/>
    </location>
</feature>
<dbReference type="Pfam" id="PF06738">
    <property type="entry name" value="ThrE"/>
    <property type="match status" value="1"/>
</dbReference>
<keyword evidence="10" id="KW-1185">Reference proteome</keyword>
<protein>
    <recommendedName>
        <fullName evidence="8">Threonine/serine exporter-like N-terminal domain-containing protein</fullName>
    </recommendedName>
</protein>
<evidence type="ECO:0000256" key="7">
    <source>
        <dbReference type="SAM" id="Phobius"/>
    </source>
</evidence>
<dbReference type="EMBL" id="CP002345">
    <property type="protein sequence ID" value="ADQ80280.1"/>
    <property type="molecule type" value="Genomic_DNA"/>
</dbReference>
<reference evidence="9 10" key="2">
    <citation type="journal article" date="2011" name="Stand. Genomic Sci.">
        <title>Complete genome sequence of Paludibacter propionicigenes type strain (WB4).</title>
        <authorList>
            <person name="Gronow S."/>
            <person name="Munk C."/>
            <person name="Lapidus A."/>
            <person name="Nolan M."/>
            <person name="Lucas S."/>
            <person name="Hammon N."/>
            <person name="Deshpande S."/>
            <person name="Cheng J.F."/>
            <person name="Tapia R."/>
            <person name="Han C."/>
            <person name="Goodwin L."/>
            <person name="Pitluck S."/>
            <person name="Liolios K."/>
            <person name="Ivanova N."/>
            <person name="Mavromatis K."/>
            <person name="Mikhailova N."/>
            <person name="Pati A."/>
            <person name="Chen A."/>
            <person name="Palaniappan K."/>
            <person name="Land M."/>
            <person name="Hauser L."/>
            <person name="Chang Y.J."/>
            <person name="Jeffries C.D."/>
            <person name="Brambilla E."/>
            <person name="Rohde M."/>
            <person name="Goker M."/>
            <person name="Detter J.C."/>
            <person name="Woyke T."/>
            <person name="Bristow J."/>
            <person name="Eisen J.A."/>
            <person name="Markowitz V."/>
            <person name="Hugenholtz P."/>
            <person name="Kyrpides N.C."/>
            <person name="Klenk H.P."/>
        </authorList>
    </citation>
    <scope>NUCLEOTIDE SEQUENCE [LARGE SCALE GENOMIC DNA]</scope>
    <source>
        <strain evidence="10">DSM 17365 / JCM 13257 / WB4</strain>
    </source>
</reference>
<keyword evidence="4 7" id="KW-1133">Transmembrane helix</keyword>
<dbReference type="HOGENOM" id="CLU_070277_1_0_10"/>
<evidence type="ECO:0000313" key="9">
    <source>
        <dbReference type="EMBL" id="ADQ80280.1"/>
    </source>
</evidence>
<comment type="similarity">
    <text evidence="6">Belongs to the ThrE exporter (TC 2.A.79) family.</text>
</comment>
<evidence type="ECO:0000256" key="5">
    <source>
        <dbReference type="ARBA" id="ARBA00023136"/>
    </source>
</evidence>
<keyword evidence="2" id="KW-1003">Cell membrane</keyword>
<feature type="domain" description="Threonine/serine exporter-like N-terminal" evidence="8">
    <location>
        <begin position="19"/>
        <end position="257"/>
    </location>
</feature>
<dbReference type="RefSeq" id="WP_013445649.1">
    <property type="nucleotide sequence ID" value="NC_014734.1"/>
</dbReference>
<dbReference type="Proteomes" id="UP000008718">
    <property type="component" value="Chromosome"/>
</dbReference>
<dbReference type="KEGG" id="ppn:Palpr_2144"/>
<dbReference type="PANTHER" id="PTHR34390">
    <property type="entry name" value="UPF0442 PROTEIN YJJB-RELATED"/>
    <property type="match status" value="1"/>
</dbReference>
<dbReference type="GO" id="GO:0022857">
    <property type="term" value="F:transmembrane transporter activity"/>
    <property type="evidence" value="ECO:0007669"/>
    <property type="project" value="InterPro"/>
</dbReference>
<sequence>MTDKPEDKLPSIEQIADLLIDIACELMTSGAHTMRILQNVSRMAESYGYKLDLSVFQLSIMMTITSKDDESKRLTLNRKTKPLLINYRFVSNLSSLSWDTYDKHLTYKEVKERFHEIISEKRVSRWLILILVSFANASFCGLFKGDIYAVGLVFIATLIGFFVRQEMMIRHVNHLVIYASSAFIAGLIAGMGYIFHLGNTPEIALASCVLYHTPGVPLINSVLDIIEGHILTGISRLVNASSLIACTAIGLFSAMLLLGLDKL</sequence>
<organism evidence="9 10">
    <name type="scientific">Paludibacter propionicigenes (strain DSM 17365 / JCM 13257 / WB4)</name>
    <dbReference type="NCBI Taxonomy" id="694427"/>
    <lineage>
        <taxon>Bacteria</taxon>
        <taxon>Pseudomonadati</taxon>
        <taxon>Bacteroidota</taxon>
        <taxon>Bacteroidia</taxon>
        <taxon>Bacteroidales</taxon>
        <taxon>Paludibacteraceae</taxon>
        <taxon>Paludibacter</taxon>
    </lineage>
</organism>
<evidence type="ECO:0000256" key="1">
    <source>
        <dbReference type="ARBA" id="ARBA00004651"/>
    </source>
</evidence>
<evidence type="ECO:0000256" key="3">
    <source>
        <dbReference type="ARBA" id="ARBA00022692"/>
    </source>
</evidence>
<reference key="1">
    <citation type="submission" date="2010-11" db="EMBL/GenBank/DDBJ databases">
        <title>The complete genome of Paludibacter propionicigenes DSM 17365.</title>
        <authorList>
            <consortium name="US DOE Joint Genome Institute (JGI-PGF)"/>
            <person name="Lucas S."/>
            <person name="Copeland A."/>
            <person name="Lapidus A."/>
            <person name="Bruce D."/>
            <person name="Goodwin L."/>
            <person name="Pitluck S."/>
            <person name="Kyrpides N."/>
            <person name="Mavromatis K."/>
            <person name="Ivanova N."/>
            <person name="Munk A.C."/>
            <person name="Brettin T."/>
            <person name="Detter J.C."/>
            <person name="Han C."/>
            <person name="Tapia R."/>
            <person name="Land M."/>
            <person name="Hauser L."/>
            <person name="Markowitz V."/>
            <person name="Cheng J.-F."/>
            <person name="Hugenholtz P."/>
            <person name="Woyke T."/>
            <person name="Wu D."/>
            <person name="Gronow S."/>
            <person name="Wellnitz S."/>
            <person name="Brambilla E."/>
            <person name="Klenk H.-P."/>
            <person name="Eisen J.A."/>
        </authorList>
    </citation>
    <scope>NUCLEOTIDE SEQUENCE</scope>
    <source>
        <strain>WB4</strain>
    </source>
</reference>
<evidence type="ECO:0000313" key="10">
    <source>
        <dbReference type="Proteomes" id="UP000008718"/>
    </source>
</evidence>
<evidence type="ECO:0000259" key="8">
    <source>
        <dbReference type="Pfam" id="PF06738"/>
    </source>
</evidence>
<evidence type="ECO:0000256" key="6">
    <source>
        <dbReference type="ARBA" id="ARBA00034125"/>
    </source>
</evidence>
<evidence type="ECO:0000256" key="4">
    <source>
        <dbReference type="ARBA" id="ARBA00022989"/>
    </source>
</evidence>
<accession>E4T6D6</accession>
<dbReference type="AlphaFoldDB" id="E4T6D6"/>
<name>E4T6D6_PALPW</name>
<dbReference type="PANTHER" id="PTHR34390:SF2">
    <property type="entry name" value="SUCCINATE TRANSPORTER SUBUNIT YJJP-RELATED"/>
    <property type="match status" value="1"/>
</dbReference>
<feature type="transmembrane region" description="Helical" evidence="7">
    <location>
        <begin position="240"/>
        <end position="260"/>
    </location>
</feature>
<evidence type="ECO:0000256" key="2">
    <source>
        <dbReference type="ARBA" id="ARBA00022475"/>
    </source>
</evidence>
<dbReference type="eggNOG" id="COG2966">
    <property type="taxonomic scope" value="Bacteria"/>
</dbReference>
<dbReference type="InterPro" id="IPR010619">
    <property type="entry name" value="ThrE-like_N"/>
</dbReference>